<dbReference type="EMBL" id="GGEC01000672">
    <property type="protein sequence ID" value="MBW81155.1"/>
    <property type="molecule type" value="Transcribed_RNA"/>
</dbReference>
<name>A0A2P2IIW1_RHIMU</name>
<reference evidence="2" key="1">
    <citation type="submission" date="2018-02" db="EMBL/GenBank/DDBJ databases">
        <title>Rhizophora mucronata_Transcriptome.</title>
        <authorList>
            <person name="Meera S.P."/>
            <person name="Sreeshan A."/>
            <person name="Augustine A."/>
        </authorList>
    </citation>
    <scope>NUCLEOTIDE SEQUENCE</scope>
    <source>
        <tissue evidence="2">Leaf</tissue>
    </source>
</reference>
<feature type="region of interest" description="Disordered" evidence="1">
    <location>
        <begin position="41"/>
        <end position="69"/>
    </location>
</feature>
<accession>A0A2P2IIW1</accession>
<sequence length="140" mass="15202">MPKSWPHSKAKPFVLVFYLTPKFKSIQPRLQNKRAKRLWLEANASAQQEAKESRPRKQKQTHSKWDKSGRSSEAFVLPFSLAASTFGAAGGATAGLAVAESSELEPERGDDGGGGTECGDDEAILRISLTEAKQESGELV</sequence>
<protein>
    <submittedName>
        <fullName evidence="2">Uncharacterized protein</fullName>
    </submittedName>
</protein>
<feature type="region of interest" description="Disordered" evidence="1">
    <location>
        <begin position="95"/>
        <end position="122"/>
    </location>
</feature>
<organism evidence="2">
    <name type="scientific">Rhizophora mucronata</name>
    <name type="common">Asiatic mangrove</name>
    <dbReference type="NCBI Taxonomy" id="61149"/>
    <lineage>
        <taxon>Eukaryota</taxon>
        <taxon>Viridiplantae</taxon>
        <taxon>Streptophyta</taxon>
        <taxon>Embryophyta</taxon>
        <taxon>Tracheophyta</taxon>
        <taxon>Spermatophyta</taxon>
        <taxon>Magnoliopsida</taxon>
        <taxon>eudicotyledons</taxon>
        <taxon>Gunneridae</taxon>
        <taxon>Pentapetalae</taxon>
        <taxon>rosids</taxon>
        <taxon>fabids</taxon>
        <taxon>Malpighiales</taxon>
        <taxon>Rhizophoraceae</taxon>
        <taxon>Rhizophora</taxon>
    </lineage>
</organism>
<evidence type="ECO:0000256" key="1">
    <source>
        <dbReference type="SAM" id="MobiDB-lite"/>
    </source>
</evidence>
<proteinExistence type="predicted"/>
<evidence type="ECO:0000313" key="2">
    <source>
        <dbReference type="EMBL" id="MBW81155.1"/>
    </source>
</evidence>
<dbReference type="AlphaFoldDB" id="A0A2P2IIW1"/>